<keyword evidence="1" id="KW-0812">Transmembrane</keyword>
<organism evidence="2 3">
    <name type="scientific">Ktedonobacter robiniae</name>
    <dbReference type="NCBI Taxonomy" id="2778365"/>
    <lineage>
        <taxon>Bacteria</taxon>
        <taxon>Bacillati</taxon>
        <taxon>Chloroflexota</taxon>
        <taxon>Ktedonobacteria</taxon>
        <taxon>Ktedonobacterales</taxon>
        <taxon>Ktedonobacteraceae</taxon>
        <taxon>Ktedonobacter</taxon>
    </lineage>
</organism>
<dbReference type="Pfam" id="PF20226">
    <property type="entry name" value="DUF6585"/>
    <property type="match status" value="1"/>
</dbReference>
<feature type="transmembrane region" description="Helical" evidence="1">
    <location>
        <begin position="46"/>
        <end position="67"/>
    </location>
</feature>
<comment type="caution">
    <text evidence="2">The sequence shown here is derived from an EMBL/GenBank/DDBJ whole genome shotgun (WGS) entry which is preliminary data.</text>
</comment>
<evidence type="ECO:0008006" key="4">
    <source>
        <dbReference type="Google" id="ProtNLM"/>
    </source>
</evidence>
<protein>
    <recommendedName>
        <fullName evidence="4">DUF304 domain-containing protein</fullName>
    </recommendedName>
</protein>
<dbReference type="EMBL" id="BNJG01000001">
    <property type="protein sequence ID" value="GHO53125.1"/>
    <property type="molecule type" value="Genomic_DNA"/>
</dbReference>
<sequence>MSEPIYQQANALPPQAATGQIPVEIAQQANINALGPFVRAFRPTNIWVAMGITAGVLVLDIILNYLIYLAGYIVYYLWIVPILIIIYAVNAIRTNNHKAFLYQEGFIYTSGSQLNVIRWDRVEAVWMKIVRTSRYGSTRHTYTIKSPDGAQVVISSHLKKVKELGDVIMNEVTRRHLPLARQAYASGVPVSFGDLSVSLQGIGFRDKLLPWPEVKDVKLVNGSVQVKKQGSMLSWATVDVAKVSNLPILLQLVTDGLSAQPQYS</sequence>
<feature type="transmembrane region" description="Helical" evidence="1">
    <location>
        <begin position="73"/>
        <end position="92"/>
    </location>
</feature>
<proteinExistence type="predicted"/>
<evidence type="ECO:0000256" key="1">
    <source>
        <dbReference type="SAM" id="Phobius"/>
    </source>
</evidence>
<reference evidence="2 3" key="1">
    <citation type="journal article" date="2021" name="Int. J. Syst. Evol. Microbiol.">
        <title>Reticulibacter mediterranei gen. nov., sp. nov., within the new family Reticulibacteraceae fam. nov., and Ktedonospora formicarum gen. nov., sp. nov., Ktedonobacter robiniae sp. nov., Dictyobacter formicarum sp. nov. and Dictyobacter arantiisoli sp. nov., belonging to the class Ktedonobacteria.</title>
        <authorList>
            <person name="Yabe S."/>
            <person name="Zheng Y."/>
            <person name="Wang C.M."/>
            <person name="Sakai Y."/>
            <person name="Abe K."/>
            <person name="Yokota A."/>
            <person name="Donadio S."/>
            <person name="Cavaletti L."/>
            <person name="Monciardini P."/>
        </authorList>
    </citation>
    <scope>NUCLEOTIDE SEQUENCE [LARGE SCALE GENOMIC DNA]</scope>
    <source>
        <strain evidence="2 3">SOSP1-30</strain>
    </source>
</reference>
<keyword evidence="1" id="KW-1133">Transmembrane helix</keyword>
<keyword evidence="1" id="KW-0472">Membrane</keyword>
<dbReference type="Proteomes" id="UP000654345">
    <property type="component" value="Unassembled WGS sequence"/>
</dbReference>
<accession>A0ABQ3UL66</accession>
<evidence type="ECO:0000313" key="2">
    <source>
        <dbReference type="EMBL" id="GHO53125.1"/>
    </source>
</evidence>
<evidence type="ECO:0000313" key="3">
    <source>
        <dbReference type="Proteomes" id="UP000654345"/>
    </source>
</evidence>
<dbReference type="InterPro" id="IPR046492">
    <property type="entry name" value="DUF6585"/>
</dbReference>
<dbReference type="RefSeq" id="WP_201369970.1">
    <property type="nucleotide sequence ID" value="NZ_BNJG01000001.1"/>
</dbReference>
<keyword evidence="3" id="KW-1185">Reference proteome</keyword>
<name>A0ABQ3UL66_9CHLR</name>
<gene>
    <name evidence="2" type="ORF">KSB_16000</name>
</gene>